<accession>A0A151MZ84</accession>
<reference evidence="1 2" key="1">
    <citation type="journal article" date="2012" name="Genome Biol.">
        <title>Sequencing three crocodilian genomes to illuminate the evolution of archosaurs and amniotes.</title>
        <authorList>
            <person name="St John J.A."/>
            <person name="Braun E.L."/>
            <person name="Isberg S.R."/>
            <person name="Miles L.G."/>
            <person name="Chong A.Y."/>
            <person name="Gongora J."/>
            <person name="Dalzell P."/>
            <person name="Moran C."/>
            <person name="Bed'hom B."/>
            <person name="Abzhanov A."/>
            <person name="Burgess S.C."/>
            <person name="Cooksey A.M."/>
            <person name="Castoe T.A."/>
            <person name="Crawford N.G."/>
            <person name="Densmore L.D."/>
            <person name="Drew J.C."/>
            <person name="Edwards S.V."/>
            <person name="Faircloth B.C."/>
            <person name="Fujita M.K."/>
            <person name="Greenwold M.J."/>
            <person name="Hoffmann F.G."/>
            <person name="Howard J.M."/>
            <person name="Iguchi T."/>
            <person name="Janes D.E."/>
            <person name="Khan S.Y."/>
            <person name="Kohno S."/>
            <person name="de Koning A.J."/>
            <person name="Lance S.L."/>
            <person name="McCarthy F.M."/>
            <person name="McCormack J.E."/>
            <person name="Merchant M.E."/>
            <person name="Peterson D.G."/>
            <person name="Pollock D.D."/>
            <person name="Pourmand N."/>
            <person name="Raney B.J."/>
            <person name="Roessler K.A."/>
            <person name="Sanford J.R."/>
            <person name="Sawyer R.H."/>
            <person name="Schmidt C.J."/>
            <person name="Triplett E.W."/>
            <person name="Tuberville T.D."/>
            <person name="Venegas-Anaya M."/>
            <person name="Howard J.T."/>
            <person name="Jarvis E.D."/>
            <person name="Guillette L.J.Jr."/>
            <person name="Glenn T.C."/>
            <person name="Green R.E."/>
            <person name="Ray D.A."/>
        </authorList>
    </citation>
    <scope>NUCLEOTIDE SEQUENCE [LARGE SCALE GENOMIC DNA]</scope>
    <source>
        <strain evidence="1">KSC_2009_1</strain>
    </source>
</reference>
<sequence>MLVAFGGRDHLPLHSIGSGKKKCCRSTSRRWLRRAWTLQAFSLTSLWTPEESWSAEHDGPWPLKLLHHQKAALETSS</sequence>
<dbReference type="EMBL" id="AKHW03004503">
    <property type="protein sequence ID" value="KYO29729.1"/>
    <property type="molecule type" value="Genomic_DNA"/>
</dbReference>
<name>A0A151MZ84_ALLMI</name>
<dbReference type="AlphaFoldDB" id="A0A151MZ84"/>
<keyword evidence="2" id="KW-1185">Reference proteome</keyword>
<organism evidence="1 2">
    <name type="scientific">Alligator mississippiensis</name>
    <name type="common">American alligator</name>
    <dbReference type="NCBI Taxonomy" id="8496"/>
    <lineage>
        <taxon>Eukaryota</taxon>
        <taxon>Metazoa</taxon>
        <taxon>Chordata</taxon>
        <taxon>Craniata</taxon>
        <taxon>Vertebrata</taxon>
        <taxon>Euteleostomi</taxon>
        <taxon>Archelosauria</taxon>
        <taxon>Archosauria</taxon>
        <taxon>Crocodylia</taxon>
        <taxon>Alligatoridae</taxon>
        <taxon>Alligatorinae</taxon>
        <taxon>Alligator</taxon>
    </lineage>
</organism>
<comment type="caution">
    <text evidence="1">The sequence shown here is derived from an EMBL/GenBank/DDBJ whole genome shotgun (WGS) entry which is preliminary data.</text>
</comment>
<gene>
    <name evidence="1" type="ORF">Y1Q_0010048</name>
</gene>
<evidence type="ECO:0000313" key="1">
    <source>
        <dbReference type="EMBL" id="KYO29729.1"/>
    </source>
</evidence>
<protein>
    <submittedName>
        <fullName evidence="1">Uncharacterized protein</fullName>
    </submittedName>
</protein>
<evidence type="ECO:0000313" key="2">
    <source>
        <dbReference type="Proteomes" id="UP000050525"/>
    </source>
</evidence>
<proteinExistence type="predicted"/>
<dbReference type="Proteomes" id="UP000050525">
    <property type="component" value="Unassembled WGS sequence"/>
</dbReference>